<proteinExistence type="inferred from homology"/>
<comment type="similarity">
    <text evidence="5">Belongs to the protein kinase superfamily. STE Ser/Thr protein kinase family. MAP kinase kinase subfamily.</text>
</comment>
<evidence type="ECO:0000256" key="1">
    <source>
        <dbReference type="ARBA" id="ARBA00022679"/>
    </source>
</evidence>
<dbReference type="PROSITE" id="PS00108">
    <property type="entry name" value="PROTEIN_KINASE_ST"/>
    <property type="match status" value="1"/>
</dbReference>
<evidence type="ECO:0000256" key="6">
    <source>
        <dbReference type="ARBA" id="ARBA00038999"/>
    </source>
</evidence>
<dbReference type="Pfam" id="PF00069">
    <property type="entry name" value="Pkinase"/>
    <property type="match status" value="1"/>
</dbReference>
<evidence type="ECO:0000259" key="11">
    <source>
        <dbReference type="PROSITE" id="PS50011"/>
    </source>
</evidence>
<dbReference type="SMART" id="SM00220">
    <property type="entry name" value="S_TKc"/>
    <property type="match status" value="1"/>
</dbReference>
<dbReference type="EC" id="2.7.12.2" evidence="6"/>
<evidence type="ECO:0000256" key="10">
    <source>
        <dbReference type="SAM" id="MobiDB-lite"/>
    </source>
</evidence>
<comment type="catalytic activity">
    <reaction evidence="8">
        <text>L-threonyl-[protein] + ATP = O-phospho-L-threonyl-[protein] + ADP + H(+)</text>
        <dbReference type="Rhea" id="RHEA:46608"/>
        <dbReference type="Rhea" id="RHEA-COMP:11060"/>
        <dbReference type="Rhea" id="RHEA-COMP:11605"/>
        <dbReference type="ChEBI" id="CHEBI:15378"/>
        <dbReference type="ChEBI" id="CHEBI:30013"/>
        <dbReference type="ChEBI" id="CHEBI:30616"/>
        <dbReference type="ChEBI" id="CHEBI:61977"/>
        <dbReference type="ChEBI" id="CHEBI:456216"/>
        <dbReference type="EC" id="2.7.12.2"/>
    </reaction>
</comment>
<feature type="region of interest" description="Disordered" evidence="10">
    <location>
        <begin position="385"/>
        <end position="452"/>
    </location>
</feature>
<evidence type="ECO:0000313" key="12">
    <source>
        <dbReference type="EMBL" id="KAG5179331.1"/>
    </source>
</evidence>
<comment type="catalytic activity">
    <reaction evidence="7">
        <text>L-seryl-[protein] + ATP = O-phospho-L-seryl-[protein] + ADP + H(+)</text>
        <dbReference type="Rhea" id="RHEA:17989"/>
        <dbReference type="Rhea" id="RHEA-COMP:9863"/>
        <dbReference type="Rhea" id="RHEA-COMP:11604"/>
        <dbReference type="ChEBI" id="CHEBI:15378"/>
        <dbReference type="ChEBI" id="CHEBI:29999"/>
        <dbReference type="ChEBI" id="CHEBI:30616"/>
        <dbReference type="ChEBI" id="CHEBI:83421"/>
        <dbReference type="ChEBI" id="CHEBI:456216"/>
        <dbReference type="EC" id="2.7.12.2"/>
    </reaction>
</comment>
<dbReference type="PROSITE" id="PS50011">
    <property type="entry name" value="PROTEIN_KINASE_DOM"/>
    <property type="match status" value="1"/>
</dbReference>
<dbReference type="InterPro" id="IPR000719">
    <property type="entry name" value="Prot_kinase_dom"/>
</dbReference>
<protein>
    <recommendedName>
        <fullName evidence="6">mitogen-activated protein kinase kinase</fullName>
        <ecNumber evidence="6">2.7.12.2</ecNumber>
    </recommendedName>
</protein>
<dbReference type="InterPro" id="IPR011009">
    <property type="entry name" value="Kinase-like_dom_sf"/>
</dbReference>
<feature type="compositionally biased region" description="Polar residues" evidence="10">
    <location>
        <begin position="385"/>
        <end position="399"/>
    </location>
</feature>
<sequence length="452" mass="48656">MSSNSGPSSSDTWETEYKGGRIVITRSGLSVLPRRGNPSYVKERWWHPGVLQVDEMRTLGRGACSVVHPARLVHEGLERPCAVKVFNLLDEEQQRQLSQEIQILVRSHEERCTALVRFLGAYQRPEGKVSIVLEYMDRGSLQDLIFRERSRLNSSGCGDGGLMPERVVASIAFQALQGLAHLHERCCMHRDIKPSNLLINSKGELKLTDFGILKELSSKHATIDAVTGTVKYMAPERLRGEPYGLAADIWSFGLVLLECASQHPFWNSSGQVEMLQLLEEQGSKGLISAGRGHLSKRFVDVIARTLDMDATKRADAEAALRLPWFVVQGVSSQRSAMTVLSLYLTKAASLADDALRKAAATTAAAAGTEALDAAAASTSMQRFSSPHITSPLTAPQSGAASPACSLHSVPSPASLKPAASVSPVSPRSAATAATEGLNTPPPMQGAHSISSV</sequence>
<comment type="catalytic activity">
    <reaction evidence="9">
        <text>L-tyrosyl-[protein] + ATP = O-phospho-L-tyrosyl-[protein] + ADP + H(+)</text>
        <dbReference type="Rhea" id="RHEA:10596"/>
        <dbReference type="Rhea" id="RHEA-COMP:10136"/>
        <dbReference type="Rhea" id="RHEA-COMP:20101"/>
        <dbReference type="ChEBI" id="CHEBI:15378"/>
        <dbReference type="ChEBI" id="CHEBI:30616"/>
        <dbReference type="ChEBI" id="CHEBI:46858"/>
        <dbReference type="ChEBI" id="CHEBI:61978"/>
        <dbReference type="ChEBI" id="CHEBI:456216"/>
        <dbReference type="EC" id="2.7.12.2"/>
    </reaction>
</comment>
<dbReference type="PANTHER" id="PTHR48013">
    <property type="entry name" value="DUAL SPECIFICITY MITOGEN-ACTIVATED PROTEIN KINASE KINASE 5-RELATED"/>
    <property type="match status" value="1"/>
</dbReference>
<evidence type="ECO:0000256" key="7">
    <source>
        <dbReference type="ARBA" id="ARBA00049014"/>
    </source>
</evidence>
<dbReference type="AlphaFoldDB" id="A0A835YQN1"/>
<evidence type="ECO:0000256" key="3">
    <source>
        <dbReference type="ARBA" id="ARBA00022777"/>
    </source>
</evidence>
<gene>
    <name evidence="12" type="ORF">JKP88DRAFT_327186</name>
</gene>
<dbReference type="SUPFAM" id="SSF56112">
    <property type="entry name" value="Protein kinase-like (PK-like)"/>
    <property type="match status" value="1"/>
</dbReference>
<evidence type="ECO:0000256" key="4">
    <source>
        <dbReference type="ARBA" id="ARBA00022840"/>
    </source>
</evidence>
<keyword evidence="4" id="KW-0067">ATP-binding</keyword>
<organism evidence="12 13">
    <name type="scientific">Tribonema minus</name>
    <dbReference type="NCBI Taxonomy" id="303371"/>
    <lineage>
        <taxon>Eukaryota</taxon>
        <taxon>Sar</taxon>
        <taxon>Stramenopiles</taxon>
        <taxon>Ochrophyta</taxon>
        <taxon>PX clade</taxon>
        <taxon>Xanthophyceae</taxon>
        <taxon>Tribonematales</taxon>
        <taxon>Tribonemataceae</taxon>
        <taxon>Tribonema</taxon>
    </lineage>
</organism>
<dbReference type="Proteomes" id="UP000664859">
    <property type="component" value="Unassembled WGS sequence"/>
</dbReference>
<dbReference type="InterPro" id="IPR008271">
    <property type="entry name" value="Ser/Thr_kinase_AS"/>
</dbReference>
<dbReference type="PANTHER" id="PTHR48013:SF9">
    <property type="entry name" value="DUAL SPECIFICITY MITOGEN-ACTIVATED PROTEIN KINASE KINASE 5"/>
    <property type="match status" value="1"/>
</dbReference>
<keyword evidence="13" id="KW-1185">Reference proteome</keyword>
<feature type="compositionally biased region" description="Low complexity" evidence="10">
    <location>
        <begin position="408"/>
        <end position="433"/>
    </location>
</feature>
<evidence type="ECO:0000313" key="13">
    <source>
        <dbReference type="Proteomes" id="UP000664859"/>
    </source>
</evidence>
<keyword evidence="2" id="KW-0547">Nucleotide-binding</keyword>
<dbReference type="GO" id="GO:0005524">
    <property type="term" value="F:ATP binding"/>
    <property type="evidence" value="ECO:0007669"/>
    <property type="project" value="UniProtKB-KW"/>
</dbReference>
<accession>A0A835YQN1</accession>
<keyword evidence="1" id="KW-0808">Transferase</keyword>
<evidence type="ECO:0000256" key="5">
    <source>
        <dbReference type="ARBA" id="ARBA00038035"/>
    </source>
</evidence>
<keyword evidence="3 12" id="KW-0418">Kinase</keyword>
<evidence type="ECO:0000256" key="9">
    <source>
        <dbReference type="ARBA" id="ARBA00051693"/>
    </source>
</evidence>
<dbReference type="GO" id="GO:0004708">
    <property type="term" value="F:MAP kinase kinase activity"/>
    <property type="evidence" value="ECO:0007669"/>
    <property type="project" value="UniProtKB-EC"/>
</dbReference>
<reference evidence="12" key="1">
    <citation type="submission" date="2021-02" db="EMBL/GenBank/DDBJ databases">
        <title>First Annotated Genome of the Yellow-green Alga Tribonema minus.</title>
        <authorList>
            <person name="Mahan K.M."/>
        </authorList>
    </citation>
    <scope>NUCLEOTIDE SEQUENCE</scope>
    <source>
        <strain evidence="12">UTEX B ZZ1240</strain>
    </source>
</reference>
<dbReference type="Gene3D" id="1.10.510.10">
    <property type="entry name" value="Transferase(Phosphotransferase) domain 1"/>
    <property type="match status" value="1"/>
</dbReference>
<comment type="caution">
    <text evidence="12">The sequence shown here is derived from an EMBL/GenBank/DDBJ whole genome shotgun (WGS) entry which is preliminary data.</text>
</comment>
<dbReference type="OrthoDB" id="10252354at2759"/>
<feature type="domain" description="Protein kinase" evidence="11">
    <location>
        <begin position="53"/>
        <end position="325"/>
    </location>
</feature>
<evidence type="ECO:0000256" key="8">
    <source>
        <dbReference type="ARBA" id="ARBA00049299"/>
    </source>
</evidence>
<evidence type="ECO:0000256" key="2">
    <source>
        <dbReference type="ARBA" id="ARBA00022741"/>
    </source>
</evidence>
<dbReference type="EMBL" id="JAFCMP010000479">
    <property type="protein sequence ID" value="KAG5179331.1"/>
    <property type="molecule type" value="Genomic_DNA"/>
</dbReference>
<name>A0A835YQN1_9STRA</name>